<keyword evidence="1" id="KW-0175">Coiled coil</keyword>
<evidence type="ECO:0000313" key="4">
    <source>
        <dbReference type="Proteomes" id="UP000267096"/>
    </source>
</evidence>
<accession>A0A0M3KEP2</accession>
<reference evidence="5" key="1">
    <citation type="submission" date="2017-02" db="UniProtKB">
        <authorList>
            <consortium name="WormBaseParasite"/>
        </authorList>
    </citation>
    <scope>IDENTIFICATION</scope>
</reference>
<evidence type="ECO:0000256" key="1">
    <source>
        <dbReference type="SAM" id="Coils"/>
    </source>
</evidence>
<evidence type="ECO:0000256" key="2">
    <source>
        <dbReference type="SAM" id="MobiDB-lite"/>
    </source>
</evidence>
<dbReference type="AlphaFoldDB" id="A0A0M3KEP2"/>
<dbReference type="EMBL" id="UYRR01036177">
    <property type="protein sequence ID" value="VDK66406.1"/>
    <property type="molecule type" value="Genomic_DNA"/>
</dbReference>
<name>A0A0M3KEP2_ANISI</name>
<dbReference type="Proteomes" id="UP000267096">
    <property type="component" value="Unassembled WGS sequence"/>
</dbReference>
<dbReference type="WBParaSite" id="ASIM_0001945001-mRNA-1">
    <property type="protein sequence ID" value="ASIM_0001945001-mRNA-1"/>
    <property type="gene ID" value="ASIM_0001945001"/>
</dbReference>
<gene>
    <name evidence="3" type="ORF">ASIM_LOCUS18841</name>
</gene>
<feature type="coiled-coil region" evidence="1">
    <location>
        <begin position="183"/>
        <end position="210"/>
    </location>
</feature>
<proteinExistence type="predicted"/>
<keyword evidence="4" id="KW-1185">Reference proteome</keyword>
<organism evidence="5">
    <name type="scientific">Anisakis simplex</name>
    <name type="common">Herring worm</name>
    <dbReference type="NCBI Taxonomy" id="6269"/>
    <lineage>
        <taxon>Eukaryota</taxon>
        <taxon>Metazoa</taxon>
        <taxon>Ecdysozoa</taxon>
        <taxon>Nematoda</taxon>
        <taxon>Chromadorea</taxon>
        <taxon>Rhabditida</taxon>
        <taxon>Spirurina</taxon>
        <taxon>Ascaridomorpha</taxon>
        <taxon>Ascaridoidea</taxon>
        <taxon>Anisakidae</taxon>
        <taxon>Anisakis</taxon>
        <taxon>Anisakis simplex complex</taxon>
    </lineage>
</organism>
<feature type="compositionally biased region" description="Low complexity" evidence="2">
    <location>
        <begin position="106"/>
        <end position="121"/>
    </location>
</feature>
<evidence type="ECO:0000313" key="3">
    <source>
        <dbReference type="EMBL" id="VDK66406.1"/>
    </source>
</evidence>
<feature type="region of interest" description="Disordered" evidence="2">
    <location>
        <begin position="106"/>
        <end position="126"/>
    </location>
</feature>
<dbReference type="OrthoDB" id="5804524at2759"/>
<sequence>MCELCGGYFIGAANTTNATKHLKCRHKEEFAEYIELYDSAKRGSFVGALHDVLREIMLKGRAKRLGISNALSLQPAFALSKGECKDVQKFEKSRCEWQTSALKSHASSSKDSSSVPSSSAANGGSDSKVYVQQHSAVTVCQSQNAAVPLSDCSYAEQAIKKSRLNESANGSNESPNKVLADQMESFLKSFRQLEDECQDLRCQLSAKDEQITSLKLQLIHEKKKRESALFLIQQSLMDSGSTD</sequence>
<evidence type="ECO:0000313" key="5">
    <source>
        <dbReference type="WBParaSite" id="ASIM_0001945001-mRNA-1"/>
    </source>
</evidence>
<reference evidence="3 4" key="2">
    <citation type="submission" date="2018-11" db="EMBL/GenBank/DDBJ databases">
        <authorList>
            <consortium name="Pathogen Informatics"/>
        </authorList>
    </citation>
    <scope>NUCLEOTIDE SEQUENCE [LARGE SCALE GENOMIC DNA]</scope>
</reference>
<protein>
    <submittedName>
        <fullName evidence="5">BED-type domain-containing protein</fullName>
    </submittedName>
</protein>